<dbReference type="Proteomes" id="UP000824890">
    <property type="component" value="Unassembled WGS sequence"/>
</dbReference>
<name>A0ABQ8CJZ9_BRANA</name>
<evidence type="ECO:0000313" key="1">
    <source>
        <dbReference type="EMBL" id="KAH0917401.1"/>
    </source>
</evidence>
<protein>
    <submittedName>
        <fullName evidence="1">Uncharacterized protein</fullName>
    </submittedName>
</protein>
<reference evidence="1 2" key="1">
    <citation type="submission" date="2021-05" db="EMBL/GenBank/DDBJ databases">
        <title>Genome Assembly of Synthetic Allotetraploid Brassica napus Reveals Homoeologous Exchanges between Subgenomes.</title>
        <authorList>
            <person name="Davis J.T."/>
        </authorList>
    </citation>
    <scope>NUCLEOTIDE SEQUENCE [LARGE SCALE GENOMIC DNA]</scope>
    <source>
        <strain evidence="2">cv. Da-Ae</strain>
        <tissue evidence="1">Seedling</tissue>
    </source>
</reference>
<feature type="non-terminal residue" evidence="1">
    <location>
        <position position="132"/>
    </location>
</feature>
<accession>A0ABQ8CJZ9</accession>
<keyword evidence="2" id="KW-1185">Reference proteome</keyword>
<sequence>GPGRTSLPYGEQVLDIPDSHVASGSLLAQLAIWRAGRGCPGLNSPYDERGPGRTISPYDERALDGPARHMVLDIPDSHVASGSLLAQLAIWRAGRGCPGLNWKVCVSPFPILSFVSQELFVEEIGSSNSITC</sequence>
<feature type="non-terminal residue" evidence="1">
    <location>
        <position position="1"/>
    </location>
</feature>
<comment type="caution">
    <text evidence="1">The sequence shown here is derived from an EMBL/GenBank/DDBJ whole genome shotgun (WGS) entry which is preliminary data.</text>
</comment>
<gene>
    <name evidence="1" type="ORF">HID58_025061</name>
</gene>
<dbReference type="EMBL" id="JAGKQM010000007">
    <property type="protein sequence ID" value="KAH0917401.1"/>
    <property type="molecule type" value="Genomic_DNA"/>
</dbReference>
<evidence type="ECO:0000313" key="2">
    <source>
        <dbReference type="Proteomes" id="UP000824890"/>
    </source>
</evidence>
<organism evidence="1 2">
    <name type="scientific">Brassica napus</name>
    <name type="common">Rape</name>
    <dbReference type="NCBI Taxonomy" id="3708"/>
    <lineage>
        <taxon>Eukaryota</taxon>
        <taxon>Viridiplantae</taxon>
        <taxon>Streptophyta</taxon>
        <taxon>Embryophyta</taxon>
        <taxon>Tracheophyta</taxon>
        <taxon>Spermatophyta</taxon>
        <taxon>Magnoliopsida</taxon>
        <taxon>eudicotyledons</taxon>
        <taxon>Gunneridae</taxon>
        <taxon>Pentapetalae</taxon>
        <taxon>rosids</taxon>
        <taxon>malvids</taxon>
        <taxon>Brassicales</taxon>
        <taxon>Brassicaceae</taxon>
        <taxon>Brassiceae</taxon>
        <taxon>Brassica</taxon>
    </lineage>
</organism>
<proteinExistence type="predicted"/>